<dbReference type="Proteomes" id="UP001642900">
    <property type="component" value="Unassembled WGS sequence"/>
</dbReference>
<comment type="caution">
    <text evidence="1">The sequence shown here is derived from an EMBL/GenBank/DDBJ whole genome shotgun (WGS) entry which is preliminary data.</text>
</comment>
<evidence type="ECO:0000313" key="2">
    <source>
        <dbReference type="Proteomes" id="UP001642900"/>
    </source>
</evidence>
<dbReference type="EMBL" id="JAAKZF010000268">
    <property type="protein sequence ID" value="NGO56246.1"/>
    <property type="molecule type" value="Genomic_DNA"/>
</dbReference>
<evidence type="ECO:0000313" key="1">
    <source>
        <dbReference type="EMBL" id="NGO56246.1"/>
    </source>
</evidence>
<sequence>MKTHDVAKSLNALARFLKNGPNEDLGAFLSGRSVKSVDDIPTALSTLVALSSLGKSQWLSLISQYNLPIDVRPRDASRDILGKILKHLEESPESRRRISQDAMTSRPNTSPELQNALRLLLRPKFD</sequence>
<name>A0A6G4WPW6_9HYPH</name>
<accession>A0A6G4WPW6</accession>
<proteinExistence type="predicted"/>
<keyword evidence="2" id="KW-1185">Reference proteome</keyword>
<dbReference type="AlphaFoldDB" id="A0A6G4WPW6"/>
<organism evidence="1 2">
    <name type="scientific">Allomesorhizobium camelthorni</name>
    <dbReference type="NCBI Taxonomy" id="475069"/>
    <lineage>
        <taxon>Bacteria</taxon>
        <taxon>Pseudomonadati</taxon>
        <taxon>Pseudomonadota</taxon>
        <taxon>Alphaproteobacteria</taxon>
        <taxon>Hyphomicrobiales</taxon>
        <taxon>Phyllobacteriaceae</taxon>
        <taxon>Allomesorhizobium</taxon>
    </lineage>
</organism>
<reference evidence="1 2" key="1">
    <citation type="submission" date="2020-02" db="EMBL/GenBank/DDBJ databases">
        <title>Genome sequence of strain CCNWXJ40-4.</title>
        <authorList>
            <person name="Gao J."/>
            <person name="Sun J."/>
        </authorList>
    </citation>
    <scope>NUCLEOTIDE SEQUENCE [LARGE SCALE GENOMIC DNA]</scope>
    <source>
        <strain evidence="1 2">CCNWXJ 40-4</strain>
    </source>
</reference>
<protein>
    <submittedName>
        <fullName evidence="1">Uncharacterized protein</fullName>
    </submittedName>
</protein>
<gene>
    <name evidence="1" type="ORF">G6N73_35810</name>
</gene>